<evidence type="ECO:0000256" key="2">
    <source>
        <dbReference type="SAM" id="Phobius"/>
    </source>
</evidence>
<evidence type="ECO:0008006" key="5">
    <source>
        <dbReference type="Google" id="ProtNLM"/>
    </source>
</evidence>
<comment type="caution">
    <text evidence="3">The sequence shown here is derived from an EMBL/GenBank/DDBJ whole genome shotgun (WGS) entry which is preliminary data.</text>
</comment>
<evidence type="ECO:0000313" key="3">
    <source>
        <dbReference type="EMBL" id="CAK0833306.1"/>
    </source>
</evidence>
<keyword evidence="4" id="KW-1185">Reference proteome</keyword>
<organism evidence="3 4">
    <name type="scientific">Prorocentrum cordatum</name>
    <dbReference type="NCBI Taxonomy" id="2364126"/>
    <lineage>
        <taxon>Eukaryota</taxon>
        <taxon>Sar</taxon>
        <taxon>Alveolata</taxon>
        <taxon>Dinophyceae</taxon>
        <taxon>Prorocentrales</taxon>
        <taxon>Prorocentraceae</taxon>
        <taxon>Prorocentrum</taxon>
    </lineage>
</organism>
<protein>
    <recommendedName>
        <fullName evidence="5">Testicular acid phosphatase</fullName>
    </recommendedName>
</protein>
<name>A0ABN9SN98_9DINO</name>
<dbReference type="InterPro" id="IPR029033">
    <property type="entry name" value="His_PPase_superfam"/>
</dbReference>
<feature type="compositionally biased region" description="Low complexity" evidence="1">
    <location>
        <begin position="257"/>
        <end position="273"/>
    </location>
</feature>
<evidence type="ECO:0000256" key="1">
    <source>
        <dbReference type="SAM" id="MobiDB-lite"/>
    </source>
</evidence>
<feature type="region of interest" description="Disordered" evidence="1">
    <location>
        <begin position="380"/>
        <end position="402"/>
    </location>
</feature>
<feature type="region of interest" description="Disordered" evidence="1">
    <location>
        <begin position="253"/>
        <end position="349"/>
    </location>
</feature>
<feature type="transmembrane region" description="Helical" evidence="2">
    <location>
        <begin position="351"/>
        <end position="371"/>
    </location>
</feature>
<gene>
    <name evidence="3" type="ORF">PCOR1329_LOCUS31043</name>
</gene>
<proteinExistence type="predicted"/>
<dbReference type="InterPro" id="IPR000560">
    <property type="entry name" value="His_Pase_clade-2"/>
</dbReference>
<feature type="compositionally biased region" description="Low complexity" evidence="1">
    <location>
        <begin position="314"/>
        <end position="340"/>
    </location>
</feature>
<dbReference type="SUPFAM" id="SSF53254">
    <property type="entry name" value="Phosphoglycerate mutase-like"/>
    <property type="match status" value="1"/>
</dbReference>
<evidence type="ECO:0000313" key="4">
    <source>
        <dbReference type="Proteomes" id="UP001189429"/>
    </source>
</evidence>
<keyword evidence="2" id="KW-1133">Transmembrane helix</keyword>
<feature type="region of interest" description="Disordered" evidence="1">
    <location>
        <begin position="13"/>
        <end position="40"/>
    </location>
</feature>
<sequence length="414" mass="42434">MYVDCAASSLWRSGFPPLHPPTPKSPRPSPRSSRCSCARGSRLRGEQRRSEVVDLLSLLDVPFNEAGANEVTSRNLGSELLHELLRALSPAPGAAAPALAAYFGHDTNLQFLRRMLKLNWLSEGWWPNLAEPGSLLVFELYEEPGGSESVRLLKVAATPRQQRRAEPLTTEAPPSVVPLWIPGCRGLFCPMSQFAALAGAAIRRECVEEAAEGGSAGAEFRHPEDSAPLRGMQAAAAGLASASALAEPLGTVHAESAPAGPGAPPAAAAGRAPGEVRAEQAGGALPGGASAAPPRGPAAAAPEGAAEGERDGEAAGQAVRTAPSARGPTAPAAAQAAPETPLEPQRDGGGGGGFSLVLVLAVAGFFGWRYWKQQAASRGYESIGGTGGRSRGTTASERIIGSRSAGAAMPGFTL</sequence>
<dbReference type="Pfam" id="PF00328">
    <property type="entry name" value="His_Phos_2"/>
    <property type="match status" value="1"/>
</dbReference>
<accession>A0ABN9SN98</accession>
<keyword evidence="2" id="KW-0472">Membrane</keyword>
<dbReference type="Gene3D" id="3.40.50.1240">
    <property type="entry name" value="Phosphoglycerate mutase-like"/>
    <property type="match status" value="1"/>
</dbReference>
<dbReference type="Proteomes" id="UP001189429">
    <property type="component" value="Unassembled WGS sequence"/>
</dbReference>
<feature type="compositionally biased region" description="Low complexity" evidence="1">
    <location>
        <begin position="30"/>
        <end position="40"/>
    </location>
</feature>
<keyword evidence="2" id="KW-0812">Transmembrane</keyword>
<dbReference type="EMBL" id="CAUYUJ010012113">
    <property type="protein sequence ID" value="CAK0833306.1"/>
    <property type="molecule type" value="Genomic_DNA"/>
</dbReference>
<feature type="compositionally biased region" description="Pro residues" evidence="1">
    <location>
        <begin position="17"/>
        <end position="29"/>
    </location>
</feature>
<reference evidence="3" key="1">
    <citation type="submission" date="2023-10" db="EMBL/GenBank/DDBJ databases">
        <authorList>
            <person name="Chen Y."/>
            <person name="Shah S."/>
            <person name="Dougan E. K."/>
            <person name="Thang M."/>
            <person name="Chan C."/>
        </authorList>
    </citation>
    <scope>NUCLEOTIDE SEQUENCE [LARGE SCALE GENOMIC DNA]</scope>
</reference>
<feature type="compositionally biased region" description="Low complexity" evidence="1">
    <location>
        <begin position="281"/>
        <end position="305"/>
    </location>
</feature>